<dbReference type="PANTHER" id="PTHR46322:SF1">
    <property type="entry name" value="PUROMYCIN-SENSITIVE AMINOPEPTIDASE"/>
    <property type="match status" value="1"/>
</dbReference>
<dbReference type="GO" id="GO:0016285">
    <property type="term" value="F:alanyl aminopeptidase activity"/>
    <property type="evidence" value="ECO:0007669"/>
    <property type="project" value="UniProtKB-EC"/>
</dbReference>
<evidence type="ECO:0000256" key="6">
    <source>
        <dbReference type="ARBA" id="ARBA00022438"/>
    </source>
</evidence>
<comment type="catalytic activity">
    <reaction evidence="1">
        <text>Release of an N-terminal amino acid, Xaa-|-Yaa- from a peptide, amide or arylamide. Xaa is preferably Ala, but may be most amino acids including Pro (slow action). When a terminal hydrophobic residue is followed by a prolyl residue, the two may be released as an intact Xaa-Pro dipeptide.</text>
        <dbReference type="EC" id="3.4.11.2"/>
    </reaction>
</comment>
<dbReference type="InterPro" id="IPR024601">
    <property type="entry name" value="Peptidase_M1_pepN_C"/>
</dbReference>
<dbReference type="InterPro" id="IPR001930">
    <property type="entry name" value="Peptidase_M1"/>
</dbReference>
<dbReference type="GO" id="GO:0008237">
    <property type="term" value="F:metallopeptidase activity"/>
    <property type="evidence" value="ECO:0007669"/>
    <property type="project" value="UniProtKB-UniRule"/>
</dbReference>
<comment type="similarity">
    <text evidence="3">Belongs to the peptidase M1 family.</text>
</comment>
<dbReference type="Gene3D" id="1.25.50.10">
    <property type="entry name" value="Peptidase M1, alanyl aminopeptidase, C-terminal domain"/>
    <property type="match status" value="1"/>
</dbReference>
<dbReference type="Pfam" id="PF17900">
    <property type="entry name" value="Peptidase_M1_N"/>
    <property type="match status" value="1"/>
</dbReference>
<dbReference type="FunFam" id="2.60.40.1730:FF:000005">
    <property type="entry name" value="Aminopeptidase N"/>
    <property type="match status" value="1"/>
</dbReference>
<dbReference type="GO" id="GO:0006508">
    <property type="term" value="P:proteolysis"/>
    <property type="evidence" value="ECO:0007669"/>
    <property type="project" value="UniProtKB-UniRule"/>
</dbReference>
<dbReference type="SUPFAM" id="SSF63737">
    <property type="entry name" value="Leukotriene A4 hydrolase N-terminal domain"/>
    <property type="match status" value="1"/>
</dbReference>
<comment type="cofactor">
    <cofactor evidence="2">
        <name>Zn(2+)</name>
        <dbReference type="ChEBI" id="CHEBI:29105"/>
    </cofactor>
</comment>
<evidence type="ECO:0000313" key="19">
    <source>
        <dbReference type="Proteomes" id="UP000427716"/>
    </source>
</evidence>
<dbReference type="InterPro" id="IPR038438">
    <property type="entry name" value="PepN_Ig-like_sf"/>
</dbReference>
<dbReference type="InterPro" id="IPR014782">
    <property type="entry name" value="Peptidase_M1_dom"/>
</dbReference>
<dbReference type="CDD" id="cd09600">
    <property type="entry name" value="M1_APN"/>
    <property type="match status" value="1"/>
</dbReference>
<dbReference type="RefSeq" id="WP_156574020.1">
    <property type="nucleotide sequence ID" value="NZ_CP046415.1"/>
</dbReference>
<evidence type="ECO:0000256" key="13">
    <source>
        <dbReference type="NCBIfam" id="TIGR02414"/>
    </source>
</evidence>
<dbReference type="Pfam" id="PF01433">
    <property type="entry name" value="Peptidase_M1"/>
    <property type="match status" value="1"/>
</dbReference>
<dbReference type="EC" id="3.4.11.2" evidence="4 13"/>
<evidence type="ECO:0000256" key="9">
    <source>
        <dbReference type="ARBA" id="ARBA00022801"/>
    </source>
</evidence>
<keyword evidence="8" id="KW-0479">Metal-binding</keyword>
<evidence type="ECO:0000259" key="14">
    <source>
        <dbReference type="Pfam" id="PF01433"/>
    </source>
</evidence>
<reference evidence="18 19" key="1">
    <citation type="submission" date="2019-11" db="EMBL/GenBank/DDBJ databases">
        <authorList>
            <person name="Zhang J."/>
            <person name="Sun C."/>
        </authorList>
    </citation>
    <scope>NUCLEOTIDE SEQUENCE [LARGE SCALE GENOMIC DNA]</scope>
    <source>
        <strain evidence="19">sp2</strain>
    </source>
</reference>
<dbReference type="Gene3D" id="3.30.2010.30">
    <property type="match status" value="1"/>
</dbReference>
<evidence type="ECO:0000256" key="10">
    <source>
        <dbReference type="ARBA" id="ARBA00022833"/>
    </source>
</evidence>
<dbReference type="GO" id="GO:0008270">
    <property type="term" value="F:zinc ion binding"/>
    <property type="evidence" value="ECO:0007669"/>
    <property type="project" value="InterPro"/>
</dbReference>
<dbReference type="AlphaFoldDB" id="A0A6I6D3P8"/>
<feature type="domain" description="Peptidase M1 alanyl aminopeptidase C-terminal" evidence="16">
    <location>
        <begin position="554"/>
        <end position="885"/>
    </location>
</feature>
<feature type="domain" description="Aminopeptidase N-like N-terminal" evidence="17">
    <location>
        <begin position="23"/>
        <end position="189"/>
    </location>
</feature>
<evidence type="ECO:0000256" key="11">
    <source>
        <dbReference type="ARBA" id="ARBA00023049"/>
    </source>
</evidence>
<dbReference type="KEGG" id="ghl:GM160_06490"/>
<evidence type="ECO:0000256" key="4">
    <source>
        <dbReference type="ARBA" id="ARBA00012564"/>
    </source>
</evidence>
<dbReference type="InterPro" id="IPR037144">
    <property type="entry name" value="Peptidase_M1_pepN_C_sf"/>
</dbReference>
<dbReference type="EMBL" id="CP046415">
    <property type="protein sequence ID" value="QGT78573.1"/>
    <property type="molecule type" value="Genomic_DNA"/>
</dbReference>
<evidence type="ECO:0000259" key="15">
    <source>
        <dbReference type="Pfam" id="PF11940"/>
    </source>
</evidence>
<keyword evidence="10" id="KW-0862">Zinc</keyword>
<dbReference type="Pfam" id="PF11940">
    <property type="entry name" value="DUF3458"/>
    <property type="match status" value="1"/>
</dbReference>
<evidence type="ECO:0000256" key="12">
    <source>
        <dbReference type="ARBA" id="ARBA00059739"/>
    </source>
</evidence>
<dbReference type="InterPro" id="IPR035414">
    <property type="entry name" value="Peptidase_M1_pepN_Ig-like"/>
</dbReference>
<dbReference type="Pfam" id="PF17432">
    <property type="entry name" value="DUF3458_C"/>
    <property type="match status" value="1"/>
</dbReference>
<proteinExistence type="inferred from homology"/>
<keyword evidence="6 18" id="KW-0031">Aminopeptidase</keyword>
<sequence>MTDRQAQTVRLADYRPPNYLIDHVDLTFELAARGTRVESSLTVRRNGSHDESLWLDGDELTLESIELDGKPLAAEQVEERDNGLSISGLPDRCTLTMVCRVDPVDNTKLDGLYQSSGNFCTQCEPEGFRRITFFPDRPDVLSRYRVTLIADKASCPVLLSNGNPVESRDLEDGRHLAVWDDPHPKPSYLFALVAGDLKSIHDQFTTASGRTIDLGIYVEPHNIDRCDHAMRSLIKSMAWDEETYGREYDLDVFNIVAVDDFNMGAMENKGLNIFNSKFILARSETATDHDYEGIESVVAHEYFHNWSGNRVTCRDWFQLSLKEGFTVFRDQEFSADMGSRAVKRIEEVNLLRQVQFPEDAGPQAHPVQPKEYEQINNFYTATVYNKGAEVVRMWHNLLGWETFRRGTDRYFERFDGQAVTIEDFIDTMAEQADFDTAQFRRWYDRAGTPIVHVKKRIEGNDLVVDFRQEIPAVAGQEDDAPFLIPLGIAAFDRDGKPVSLSGPDRNGEPQTTLVLSKTEESRRFTLPAGAGLPVLSLNRGFTAPVKVEHDYDATDLALLAGSDTDEFNRWDAYQRLVLLTLVERIHQAEEQGDWPESGLPEGLSAAFGRLLHSAVSTQGGADPRFVAECLTLPSENYIAEQFHQDVPVDAIHRARVELREQLANEWSQTLVLAFEKLAVDGEYRFDGVDVGRRALRAQVLGYLNALDHPAWRRLAVEQLEEADNMTERFNALTALSLRASDERDQALEAFAEEWKDDPLVMDKWLALRARMVEPDDAETLAALEAHPAFSIRNPNRVRALVGTFSRGNPVAFHASTGSGYRWVADKIIEIDGFNPQIAARMATVFSRWRRYDGGRADRMRGELERMLDRRDCSTDLAEIAGKALK</sequence>
<name>A0A6I6D3P8_9GAMM</name>
<dbReference type="Gene3D" id="1.10.390.10">
    <property type="entry name" value="Neutral Protease Domain 2"/>
    <property type="match status" value="1"/>
</dbReference>
<dbReference type="PRINTS" id="PR00756">
    <property type="entry name" value="ALADIPTASE"/>
</dbReference>
<dbReference type="SUPFAM" id="SSF55486">
    <property type="entry name" value="Metalloproteases ('zincins'), catalytic domain"/>
    <property type="match status" value="1"/>
</dbReference>
<comment type="function">
    <text evidence="12">Aminopeptidase N is involved in the degradation of intracellular peptides generated by protein breakdown during normal growth as well as in response to nutrient starvation.</text>
</comment>
<accession>A0A6I6D3P8</accession>
<keyword evidence="7" id="KW-0645">Protease</keyword>
<dbReference type="Gene3D" id="2.60.40.1730">
    <property type="entry name" value="tricorn interacting facor f3 domain"/>
    <property type="match status" value="1"/>
</dbReference>
<evidence type="ECO:0000259" key="16">
    <source>
        <dbReference type="Pfam" id="PF17432"/>
    </source>
</evidence>
<keyword evidence="9 18" id="KW-0378">Hydrolase</keyword>
<gene>
    <name evidence="18" type="primary">pepN</name>
    <name evidence="18" type="ORF">GM160_06490</name>
</gene>
<dbReference type="InterPro" id="IPR045357">
    <property type="entry name" value="Aminopeptidase_N-like_N"/>
</dbReference>
<dbReference type="Gene3D" id="2.60.40.1840">
    <property type="match status" value="1"/>
</dbReference>
<dbReference type="PANTHER" id="PTHR46322">
    <property type="entry name" value="PUROMYCIN-SENSITIVE AMINOPEPTIDASE"/>
    <property type="match status" value="1"/>
</dbReference>
<evidence type="ECO:0000256" key="2">
    <source>
        <dbReference type="ARBA" id="ARBA00001947"/>
    </source>
</evidence>
<evidence type="ECO:0000256" key="1">
    <source>
        <dbReference type="ARBA" id="ARBA00000098"/>
    </source>
</evidence>
<dbReference type="Proteomes" id="UP000427716">
    <property type="component" value="Chromosome"/>
</dbReference>
<evidence type="ECO:0000313" key="18">
    <source>
        <dbReference type="EMBL" id="QGT78573.1"/>
    </source>
</evidence>
<evidence type="ECO:0000259" key="17">
    <source>
        <dbReference type="Pfam" id="PF17900"/>
    </source>
</evidence>
<evidence type="ECO:0000256" key="3">
    <source>
        <dbReference type="ARBA" id="ARBA00010136"/>
    </source>
</evidence>
<dbReference type="InterPro" id="IPR012779">
    <property type="entry name" value="Peptidase_M1_pepN"/>
</dbReference>
<keyword evidence="11" id="KW-0482">Metalloprotease</keyword>
<dbReference type="NCBIfam" id="TIGR02414">
    <property type="entry name" value="pepN_proteo"/>
    <property type="match status" value="1"/>
</dbReference>
<evidence type="ECO:0000256" key="8">
    <source>
        <dbReference type="ARBA" id="ARBA00022723"/>
    </source>
</evidence>
<evidence type="ECO:0000256" key="5">
    <source>
        <dbReference type="ARBA" id="ARBA00015611"/>
    </source>
</evidence>
<feature type="domain" description="Peptidase M1 alanyl aminopeptidase Ig-like fold" evidence="15">
    <location>
        <begin position="447"/>
        <end position="549"/>
    </location>
</feature>
<organism evidence="18 19">
    <name type="scientific">Guyparkeria halophila</name>
    <dbReference type="NCBI Taxonomy" id="47960"/>
    <lineage>
        <taxon>Bacteria</taxon>
        <taxon>Pseudomonadati</taxon>
        <taxon>Pseudomonadota</taxon>
        <taxon>Gammaproteobacteria</taxon>
        <taxon>Chromatiales</taxon>
        <taxon>Thioalkalibacteraceae</taxon>
        <taxon>Guyparkeria</taxon>
    </lineage>
</organism>
<keyword evidence="19" id="KW-1185">Reference proteome</keyword>
<evidence type="ECO:0000256" key="7">
    <source>
        <dbReference type="ARBA" id="ARBA00022670"/>
    </source>
</evidence>
<dbReference type="InterPro" id="IPR027268">
    <property type="entry name" value="Peptidase_M4/M1_CTD_sf"/>
</dbReference>
<dbReference type="InterPro" id="IPR042097">
    <property type="entry name" value="Aminopeptidase_N-like_N_sf"/>
</dbReference>
<dbReference type="FunFam" id="3.30.2010.30:FF:000002">
    <property type="entry name" value="Putative aminopeptidase N"/>
    <property type="match status" value="1"/>
</dbReference>
<feature type="domain" description="Peptidase M1 membrane alanine aminopeptidase" evidence="14">
    <location>
        <begin position="229"/>
        <end position="440"/>
    </location>
</feature>
<protein>
    <recommendedName>
        <fullName evidence="5 13">Aminopeptidase N</fullName>
        <ecNumber evidence="4 13">3.4.11.2</ecNumber>
    </recommendedName>
</protein>